<dbReference type="EnsemblPlants" id="Zm00001eb366910_T001">
    <property type="protein sequence ID" value="Zm00001eb366910_P001"/>
    <property type="gene ID" value="Zm00001eb366910"/>
</dbReference>
<keyword evidence="3" id="KW-1185">Reference proteome</keyword>
<feature type="region of interest" description="Disordered" evidence="1">
    <location>
        <begin position="1"/>
        <end position="43"/>
    </location>
</feature>
<dbReference type="AlphaFoldDB" id="A0A804QYD3"/>
<name>A0A804QYD3_MAIZE</name>
<dbReference type="InParanoid" id="A0A804QYD3"/>
<evidence type="ECO:0000313" key="3">
    <source>
        <dbReference type="Proteomes" id="UP000007305"/>
    </source>
</evidence>
<feature type="compositionally biased region" description="Basic and acidic residues" evidence="1">
    <location>
        <begin position="30"/>
        <end position="40"/>
    </location>
</feature>
<reference evidence="2" key="3">
    <citation type="submission" date="2021-05" db="UniProtKB">
        <authorList>
            <consortium name="EnsemblPlants"/>
        </authorList>
    </citation>
    <scope>IDENTIFICATION</scope>
    <source>
        <strain evidence="2">cv. B73</strain>
    </source>
</reference>
<evidence type="ECO:0000313" key="2">
    <source>
        <dbReference type="EnsemblPlants" id="Zm00001eb366910_P001"/>
    </source>
</evidence>
<accession>A0A804QYD3</accession>
<reference evidence="3" key="1">
    <citation type="journal article" date="2009" name="Science">
        <title>The B73 maize genome: complexity, diversity, and dynamics.</title>
        <authorList>
            <person name="Schnable P.S."/>
            <person name="Ware D."/>
            <person name="Fulton R.S."/>
            <person name="Stein J.C."/>
            <person name="Wei F."/>
            <person name="Pasternak S."/>
            <person name="Liang C."/>
            <person name="Zhang J."/>
            <person name="Fulton L."/>
            <person name="Graves T.A."/>
            <person name="Minx P."/>
            <person name="Reily A.D."/>
            <person name="Courtney L."/>
            <person name="Kruchowski S.S."/>
            <person name="Tomlinson C."/>
            <person name="Strong C."/>
            <person name="Delehaunty K."/>
            <person name="Fronick C."/>
            <person name="Courtney B."/>
            <person name="Rock S.M."/>
            <person name="Belter E."/>
            <person name="Du F."/>
            <person name="Kim K."/>
            <person name="Abbott R.M."/>
            <person name="Cotton M."/>
            <person name="Levy A."/>
            <person name="Marchetto P."/>
            <person name="Ochoa K."/>
            <person name="Jackson S.M."/>
            <person name="Gillam B."/>
            <person name="Chen W."/>
            <person name="Yan L."/>
            <person name="Higginbotham J."/>
            <person name="Cardenas M."/>
            <person name="Waligorski J."/>
            <person name="Applebaum E."/>
            <person name="Phelps L."/>
            <person name="Falcone J."/>
            <person name="Kanchi K."/>
            <person name="Thane T."/>
            <person name="Scimone A."/>
            <person name="Thane N."/>
            <person name="Henke J."/>
            <person name="Wang T."/>
            <person name="Ruppert J."/>
            <person name="Shah N."/>
            <person name="Rotter K."/>
            <person name="Hodges J."/>
            <person name="Ingenthron E."/>
            <person name="Cordes M."/>
            <person name="Kohlberg S."/>
            <person name="Sgro J."/>
            <person name="Delgado B."/>
            <person name="Mead K."/>
            <person name="Chinwalla A."/>
            <person name="Leonard S."/>
            <person name="Crouse K."/>
            <person name="Collura K."/>
            <person name="Kudrna D."/>
            <person name="Currie J."/>
            <person name="He R."/>
            <person name="Angelova A."/>
            <person name="Rajasekar S."/>
            <person name="Mueller T."/>
            <person name="Lomeli R."/>
            <person name="Scara G."/>
            <person name="Ko A."/>
            <person name="Delaney K."/>
            <person name="Wissotski M."/>
            <person name="Lopez G."/>
            <person name="Campos D."/>
            <person name="Braidotti M."/>
            <person name="Ashley E."/>
            <person name="Golser W."/>
            <person name="Kim H."/>
            <person name="Lee S."/>
            <person name="Lin J."/>
            <person name="Dujmic Z."/>
            <person name="Kim W."/>
            <person name="Talag J."/>
            <person name="Zuccolo A."/>
            <person name="Fan C."/>
            <person name="Sebastian A."/>
            <person name="Kramer M."/>
            <person name="Spiegel L."/>
            <person name="Nascimento L."/>
            <person name="Zutavern T."/>
            <person name="Miller B."/>
            <person name="Ambroise C."/>
            <person name="Muller S."/>
            <person name="Spooner W."/>
            <person name="Narechania A."/>
            <person name="Ren L."/>
            <person name="Wei S."/>
            <person name="Kumari S."/>
            <person name="Faga B."/>
            <person name="Levy M.J."/>
            <person name="McMahan L."/>
            <person name="Van Buren P."/>
            <person name="Vaughn M.W."/>
            <person name="Ying K."/>
            <person name="Yeh C.-T."/>
            <person name="Emrich S.J."/>
            <person name="Jia Y."/>
            <person name="Kalyanaraman A."/>
            <person name="Hsia A.-P."/>
            <person name="Barbazuk W.B."/>
            <person name="Baucom R.S."/>
            <person name="Brutnell T.P."/>
            <person name="Carpita N.C."/>
            <person name="Chaparro C."/>
            <person name="Chia J.-M."/>
            <person name="Deragon J.-M."/>
            <person name="Estill J.C."/>
            <person name="Fu Y."/>
            <person name="Jeddeloh J.A."/>
            <person name="Han Y."/>
            <person name="Lee H."/>
            <person name="Li P."/>
            <person name="Lisch D.R."/>
            <person name="Liu S."/>
            <person name="Liu Z."/>
            <person name="Nagel D.H."/>
            <person name="McCann M.C."/>
            <person name="SanMiguel P."/>
            <person name="Myers A.M."/>
            <person name="Nettleton D."/>
            <person name="Nguyen J."/>
            <person name="Penning B.W."/>
            <person name="Ponnala L."/>
            <person name="Schneider K.L."/>
            <person name="Schwartz D.C."/>
            <person name="Sharma A."/>
            <person name="Soderlund C."/>
            <person name="Springer N.M."/>
            <person name="Sun Q."/>
            <person name="Wang H."/>
            <person name="Waterman M."/>
            <person name="Westerman R."/>
            <person name="Wolfgruber T.K."/>
            <person name="Yang L."/>
            <person name="Yu Y."/>
            <person name="Zhang L."/>
            <person name="Zhou S."/>
            <person name="Zhu Q."/>
            <person name="Bennetzen J.L."/>
            <person name="Dawe R.K."/>
            <person name="Jiang J."/>
            <person name="Jiang N."/>
            <person name="Presting G.G."/>
            <person name="Wessler S.R."/>
            <person name="Aluru S."/>
            <person name="Martienssen R.A."/>
            <person name="Clifton S.W."/>
            <person name="McCombie W.R."/>
            <person name="Wing R.A."/>
            <person name="Wilson R.K."/>
        </authorList>
    </citation>
    <scope>NUCLEOTIDE SEQUENCE [LARGE SCALE GENOMIC DNA]</scope>
    <source>
        <strain evidence="3">cv. B73</strain>
    </source>
</reference>
<dbReference type="Gramene" id="Zm00001eb366910_T001">
    <property type="protein sequence ID" value="Zm00001eb366910_P001"/>
    <property type="gene ID" value="Zm00001eb366910"/>
</dbReference>
<evidence type="ECO:0000256" key="1">
    <source>
        <dbReference type="SAM" id="MobiDB-lite"/>
    </source>
</evidence>
<organism evidence="2 3">
    <name type="scientific">Zea mays</name>
    <name type="common">Maize</name>
    <dbReference type="NCBI Taxonomy" id="4577"/>
    <lineage>
        <taxon>Eukaryota</taxon>
        <taxon>Viridiplantae</taxon>
        <taxon>Streptophyta</taxon>
        <taxon>Embryophyta</taxon>
        <taxon>Tracheophyta</taxon>
        <taxon>Spermatophyta</taxon>
        <taxon>Magnoliopsida</taxon>
        <taxon>Liliopsida</taxon>
        <taxon>Poales</taxon>
        <taxon>Poaceae</taxon>
        <taxon>PACMAD clade</taxon>
        <taxon>Panicoideae</taxon>
        <taxon>Andropogonodae</taxon>
        <taxon>Andropogoneae</taxon>
        <taxon>Tripsacinae</taxon>
        <taxon>Zea</taxon>
    </lineage>
</organism>
<protein>
    <submittedName>
        <fullName evidence="2">Uncharacterized protein</fullName>
    </submittedName>
</protein>
<proteinExistence type="predicted"/>
<reference evidence="2" key="2">
    <citation type="submission" date="2019-07" db="EMBL/GenBank/DDBJ databases">
        <authorList>
            <person name="Seetharam A."/>
            <person name="Woodhouse M."/>
            <person name="Cannon E."/>
        </authorList>
    </citation>
    <scope>NUCLEOTIDE SEQUENCE [LARGE SCALE GENOMIC DNA]</scope>
    <source>
        <strain evidence="2">cv. B73</strain>
    </source>
</reference>
<dbReference type="Proteomes" id="UP000007305">
    <property type="component" value="Chromosome 8"/>
</dbReference>
<sequence length="180" mass="20076">MLSPSWGRGKQRRNKSQAVKLARSLAFHQDPPRPHRRGDGDGVQPRRIALFVEPSPCAYAFAAPRHRNRYLPRCALGSTSHATPLIDKHVVRPHRLPDRQARHGSRCFLPLCLPDWQRRDTCALRQKLMVVGKTFLFCNPQASKFHLNKGSGFRCLQVAAVIGLGGAGENSDPTAQSIDL</sequence>